<reference evidence="1 2" key="1">
    <citation type="submission" date="2021-01" db="EMBL/GenBank/DDBJ databases">
        <title>Tumebacillus sp. strain ITR2 16S ribosomal RNA gene Genome sequencing and assembly.</title>
        <authorList>
            <person name="Kang M."/>
        </authorList>
    </citation>
    <scope>NUCLEOTIDE SEQUENCE [LARGE SCALE GENOMIC DNA]</scope>
    <source>
        <strain evidence="1 2">ITR2</strain>
    </source>
</reference>
<accession>A0ABS1J8U8</accession>
<proteinExistence type="predicted"/>
<dbReference type="EMBL" id="JAEQNB010000001">
    <property type="protein sequence ID" value="MBL0386068.1"/>
    <property type="molecule type" value="Genomic_DNA"/>
</dbReference>
<keyword evidence="2" id="KW-1185">Reference proteome</keyword>
<name>A0ABS1J8U8_9BACL</name>
<protein>
    <submittedName>
        <fullName evidence="1">Uncharacterized protein</fullName>
    </submittedName>
</protein>
<comment type="caution">
    <text evidence="1">The sequence shown here is derived from an EMBL/GenBank/DDBJ whole genome shotgun (WGS) entry which is preliminary data.</text>
</comment>
<evidence type="ECO:0000313" key="1">
    <source>
        <dbReference type="EMBL" id="MBL0386068.1"/>
    </source>
</evidence>
<organism evidence="1 2">
    <name type="scientific">Tumebacillus amylolyticus</name>
    <dbReference type="NCBI Taxonomy" id="2801339"/>
    <lineage>
        <taxon>Bacteria</taxon>
        <taxon>Bacillati</taxon>
        <taxon>Bacillota</taxon>
        <taxon>Bacilli</taxon>
        <taxon>Bacillales</taxon>
        <taxon>Alicyclobacillaceae</taxon>
        <taxon>Tumebacillus</taxon>
    </lineage>
</organism>
<gene>
    <name evidence="1" type="ORF">JJB07_05320</name>
</gene>
<evidence type="ECO:0000313" key="2">
    <source>
        <dbReference type="Proteomes" id="UP000602284"/>
    </source>
</evidence>
<dbReference type="Proteomes" id="UP000602284">
    <property type="component" value="Unassembled WGS sequence"/>
</dbReference>
<sequence>MVTAGVIVDPESVPLLQSLGVDDSKRSPTKKSPAWPRRFARFVSGSTKSCRSTRRSTTSCTAR</sequence>